<feature type="region of interest" description="Disordered" evidence="1">
    <location>
        <begin position="21"/>
        <end position="45"/>
    </location>
</feature>
<dbReference type="HOGENOM" id="CLU_1483360_0_0_1"/>
<feature type="compositionally biased region" description="Basic and acidic residues" evidence="1">
    <location>
        <begin position="173"/>
        <end position="182"/>
    </location>
</feature>
<name>K1P6R9_MAGGI</name>
<feature type="region of interest" description="Disordered" evidence="1">
    <location>
        <begin position="163"/>
        <end position="182"/>
    </location>
</feature>
<organism evidence="2">
    <name type="scientific">Magallana gigas</name>
    <name type="common">Pacific oyster</name>
    <name type="synonym">Crassostrea gigas</name>
    <dbReference type="NCBI Taxonomy" id="29159"/>
    <lineage>
        <taxon>Eukaryota</taxon>
        <taxon>Metazoa</taxon>
        <taxon>Spiralia</taxon>
        <taxon>Lophotrochozoa</taxon>
        <taxon>Mollusca</taxon>
        <taxon>Bivalvia</taxon>
        <taxon>Autobranchia</taxon>
        <taxon>Pteriomorphia</taxon>
        <taxon>Ostreida</taxon>
        <taxon>Ostreoidea</taxon>
        <taxon>Ostreidae</taxon>
        <taxon>Magallana</taxon>
    </lineage>
</organism>
<feature type="compositionally biased region" description="Polar residues" evidence="1">
    <location>
        <begin position="163"/>
        <end position="172"/>
    </location>
</feature>
<evidence type="ECO:0000256" key="1">
    <source>
        <dbReference type="SAM" id="MobiDB-lite"/>
    </source>
</evidence>
<protein>
    <submittedName>
        <fullName evidence="2">Uncharacterized protein</fullName>
    </submittedName>
</protein>
<dbReference type="InParanoid" id="K1P6R9"/>
<gene>
    <name evidence="2" type="ORF">CGI_10001313</name>
</gene>
<proteinExistence type="predicted"/>
<reference evidence="2" key="1">
    <citation type="journal article" date="2012" name="Nature">
        <title>The oyster genome reveals stress adaptation and complexity of shell formation.</title>
        <authorList>
            <person name="Zhang G."/>
            <person name="Fang X."/>
            <person name="Guo X."/>
            <person name="Li L."/>
            <person name="Luo R."/>
            <person name="Xu F."/>
            <person name="Yang P."/>
            <person name="Zhang L."/>
            <person name="Wang X."/>
            <person name="Qi H."/>
            <person name="Xiong Z."/>
            <person name="Que H."/>
            <person name="Xie Y."/>
            <person name="Holland P.W."/>
            <person name="Paps J."/>
            <person name="Zhu Y."/>
            <person name="Wu F."/>
            <person name="Chen Y."/>
            <person name="Wang J."/>
            <person name="Peng C."/>
            <person name="Meng J."/>
            <person name="Yang L."/>
            <person name="Liu J."/>
            <person name="Wen B."/>
            <person name="Zhang N."/>
            <person name="Huang Z."/>
            <person name="Zhu Q."/>
            <person name="Feng Y."/>
            <person name="Mount A."/>
            <person name="Hedgecock D."/>
            <person name="Xu Z."/>
            <person name="Liu Y."/>
            <person name="Domazet-Loso T."/>
            <person name="Du Y."/>
            <person name="Sun X."/>
            <person name="Zhang S."/>
            <person name="Liu B."/>
            <person name="Cheng P."/>
            <person name="Jiang X."/>
            <person name="Li J."/>
            <person name="Fan D."/>
            <person name="Wang W."/>
            <person name="Fu W."/>
            <person name="Wang T."/>
            <person name="Wang B."/>
            <person name="Zhang J."/>
            <person name="Peng Z."/>
            <person name="Li Y."/>
            <person name="Li N."/>
            <person name="Wang J."/>
            <person name="Chen M."/>
            <person name="He Y."/>
            <person name="Tan F."/>
            <person name="Song X."/>
            <person name="Zheng Q."/>
            <person name="Huang R."/>
            <person name="Yang H."/>
            <person name="Du X."/>
            <person name="Chen L."/>
            <person name="Yang M."/>
            <person name="Gaffney P.M."/>
            <person name="Wang S."/>
            <person name="Luo L."/>
            <person name="She Z."/>
            <person name="Ming Y."/>
            <person name="Huang W."/>
            <person name="Zhang S."/>
            <person name="Huang B."/>
            <person name="Zhang Y."/>
            <person name="Qu T."/>
            <person name="Ni P."/>
            <person name="Miao G."/>
            <person name="Wang J."/>
            <person name="Wang Q."/>
            <person name="Steinberg C.E."/>
            <person name="Wang H."/>
            <person name="Li N."/>
            <person name="Qian L."/>
            <person name="Zhang G."/>
            <person name="Li Y."/>
            <person name="Yang H."/>
            <person name="Liu X."/>
            <person name="Wang J."/>
            <person name="Yin Y."/>
            <person name="Wang J."/>
        </authorList>
    </citation>
    <scope>NUCLEOTIDE SEQUENCE [LARGE SCALE GENOMIC DNA]</scope>
    <source>
        <strain evidence="2">05x7-T-G4-1.051#20</strain>
    </source>
</reference>
<sequence length="182" mass="19723">MNHDHTALQIVVGWHPGRNAKGLQTNLKTPLPPATATQPSASASSKDMTTLLQQCMSKIMPTIEDTFKTCIADYFFNTNPTATPQPQPLEHTAAVQSPTLLHEITGGSLVPSSATGKQDCLVDSNPPQTLSALSLTLGVDQKTHAKIHSHEYVKFASLLKPNDPNNEESYNTVEKDGQLMYS</sequence>
<accession>K1P6R9</accession>
<feature type="compositionally biased region" description="Low complexity" evidence="1">
    <location>
        <begin position="34"/>
        <end position="45"/>
    </location>
</feature>
<dbReference type="AlphaFoldDB" id="K1P6R9"/>
<dbReference type="EMBL" id="JH823133">
    <property type="protein sequence ID" value="EKC17273.1"/>
    <property type="molecule type" value="Genomic_DNA"/>
</dbReference>
<evidence type="ECO:0000313" key="2">
    <source>
        <dbReference type="EMBL" id="EKC17273.1"/>
    </source>
</evidence>